<keyword evidence="2" id="KW-1185">Reference proteome</keyword>
<proteinExistence type="predicted"/>
<protein>
    <submittedName>
        <fullName evidence="1">Uncharacterized protein</fullName>
    </submittedName>
</protein>
<dbReference type="RefSeq" id="WP_215872332.1">
    <property type="nucleotide sequence ID" value="NZ_JAAXYO010000165.1"/>
</dbReference>
<reference evidence="1" key="1">
    <citation type="journal article" date="2021" name="ISME J.">
        <title>Genomic evolution of the class Acidithiobacillia: deep-branching Proteobacteria living in extreme acidic conditions.</title>
        <authorList>
            <person name="Moya-Beltran A."/>
            <person name="Beard S."/>
            <person name="Rojas-Villalobos C."/>
            <person name="Issotta F."/>
            <person name="Gallardo Y."/>
            <person name="Ulloa R."/>
            <person name="Giaveno A."/>
            <person name="Degli Esposti M."/>
            <person name="Johnson D.B."/>
            <person name="Quatrini R."/>
        </authorList>
    </citation>
    <scope>NUCLEOTIDE SEQUENCE</scope>
    <source>
        <strain evidence="1">VAN18-1</strain>
    </source>
</reference>
<gene>
    <name evidence="1" type="ORF">HFQ13_11255</name>
</gene>
<sequence length="107" mass="11813">MSKTLVKMVKLNNLQYNTNRDPQVYRRVVGHPFRIQAMLDGQGSAKVSLTCEGKTLKESNVELPGMFSYELTFKDAGVRVATLTVSSDGQSESHELLLDTEAHAKVG</sequence>
<dbReference type="AlphaFoldDB" id="A0AAE3CKD4"/>
<organism evidence="1 2">
    <name type="scientific">Igneacidithiobacillus copahuensis</name>
    <dbReference type="NCBI Taxonomy" id="2724909"/>
    <lineage>
        <taxon>Bacteria</taxon>
        <taxon>Pseudomonadati</taxon>
        <taxon>Pseudomonadota</taxon>
        <taxon>Acidithiobacillia</taxon>
        <taxon>Acidithiobacillales</taxon>
        <taxon>Acidithiobacillaceae</taxon>
        <taxon>Igneacidithiobacillus</taxon>
    </lineage>
</organism>
<dbReference type="Proteomes" id="UP001197378">
    <property type="component" value="Unassembled WGS sequence"/>
</dbReference>
<accession>A0AAE3CKD4</accession>
<name>A0AAE3CKD4_9PROT</name>
<evidence type="ECO:0000313" key="2">
    <source>
        <dbReference type="Proteomes" id="UP001197378"/>
    </source>
</evidence>
<evidence type="ECO:0000313" key="1">
    <source>
        <dbReference type="EMBL" id="MBU2788767.1"/>
    </source>
</evidence>
<comment type="caution">
    <text evidence="1">The sequence shown here is derived from an EMBL/GenBank/DDBJ whole genome shotgun (WGS) entry which is preliminary data.</text>
</comment>
<dbReference type="EMBL" id="JAAXYO010000165">
    <property type="protein sequence ID" value="MBU2788767.1"/>
    <property type="molecule type" value="Genomic_DNA"/>
</dbReference>